<dbReference type="EMBL" id="CAEKKB010000003">
    <property type="protein sequence ID" value="CAB4302642.1"/>
    <property type="molecule type" value="Genomic_DNA"/>
</dbReference>
<dbReference type="Proteomes" id="UP000507245">
    <property type="component" value="Unassembled WGS sequence"/>
</dbReference>
<evidence type="ECO:0000313" key="2">
    <source>
        <dbReference type="EMBL" id="CAB4272116.1"/>
    </source>
</evidence>
<accession>A0A6J5U6W6</accession>
<evidence type="ECO:0000313" key="5">
    <source>
        <dbReference type="Proteomes" id="UP000507245"/>
    </source>
</evidence>
<organism evidence="2 4">
    <name type="scientific">Prunus armeniaca</name>
    <name type="common">Apricot</name>
    <name type="synonym">Armeniaca vulgaris</name>
    <dbReference type="NCBI Taxonomy" id="36596"/>
    <lineage>
        <taxon>Eukaryota</taxon>
        <taxon>Viridiplantae</taxon>
        <taxon>Streptophyta</taxon>
        <taxon>Embryophyta</taxon>
        <taxon>Tracheophyta</taxon>
        <taxon>Spermatophyta</taxon>
        <taxon>Magnoliopsida</taxon>
        <taxon>eudicotyledons</taxon>
        <taxon>Gunneridae</taxon>
        <taxon>Pentapetalae</taxon>
        <taxon>rosids</taxon>
        <taxon>fabids</taxon>
        <taxon>Rosales</taxon>
        <taxon>Rosaceae</taxon>
        <taxon>Amygdaloideae</taxon>
        <taxon>Amygdaleae</taxon>
        <taxon>Prunus</taxon>
    </lineage>
</organism>
<evidence type="ECO:0000313" key="4">
    <source>
        <dbReference type="Proteomes" id="UP000507222"/>
    </source>
</evidence>
<dbReference type="Proteomes" id="UP000507222">
    <property type="component" value="Unassembled WGS sequence"/>
</dbReference>
<dbReference type="EMBL" id="CAEKDK010000003">
    <property type="protein sequence ID" value="CAB4272116.1"/>
    <property type="molecule type" value="Genomic_DNA"/>
</dbReference>
<feature type="compositionally biased region" description="Polar residues" evidence="1">
    <location>
        <begin position="42"/>
        <end position="51"/>
    </location>
</feature>
<evidence type="ECO:0000313" key="3">
    <source>
        <dbReference type="EMBL" id="CAB4302642.1"/>
    </source>
</evidence>
<reference evidence="5" key="1">
    <citation type="journal article" date="2020" name="Genome Biol.">
        <title>Gamete binning: chromosome-level and haplotype-resolved genome assembly enabled by high-throughput single-cell sequencing of gamete genomes.</title>
        <authorList>
            <person name="Campoy J.A."/>
            <person name="Sun H."/>
            <person name="Goel M."/>
            <person name="Jiao W.-B."/>
            <person name="Folz-Donahue K."/>
            <person name="Wang N."/>
            <person name="Rubio M."/>
            <person name="Liu C."/>
            <person name="Kukat C."/>
            <person name="Ruiz D."/>
            <person name="Huettel B."/>
            <person name="Schneeberger K."/>
        </authorList>
    </citation>
    <scope>NUCLEOTIDE SEQUENCE [LARGE SCALE GENOMIC DNA]</scope>
    <source>
        <strain evidence="5">cv. Rojo Pasion</strain>
    </source>
</reference>
<gene>
    <name evidence="2" type="ORF">CURHAP_LOCUS18641</name>
    <name evidence="3" type="ORF">ORAREDHAP_LOCUS18485</name>
</gene>
<feature type="region of interest" description="Disordered" evidence="1">
    <location>
        <begin position="34"/>
        <end position="58"/>
    </location>
</feature>
<name>A0A6J5U6W6_PRUAR</name>
<proteinExistence type="predicted"/>
<keyword evidence="5" id="KW-1185">Reference proteome</keyword>
<evidence type="ECO:0000256" key="1">
    <source>
        <dbReference type="SAM" id="MobiDB-lite"/>
    </source>
</evidence>
<dbReference type="OrthoDB" id="10495051at2759"/>
<dbReference type="AlphaFoldDB" id="A0A6J5U6W6"/>
<protein>
    <submittedName>
        <fullName evidence="2">Uncharacterized protein</fullName>
    </submittedName>
</protein>
<reference evidence="2 4" key="2">
    <citation type="submission" date="2020-05" db="EMBL/GenBank/DDBJ databases">
        <authorList>
            <person name="Campoy J."/>
            <person name="Schneeberger K."/>
            <person name="Spophaly S."/>
        </authorList>
    </citation>
    <scope>NUCLEOTIDE SEQUENCE [LARGE SCALE GENOMIC DNA]</scope>
    <source>
        <strain evidence="2">PruArmRojPasFocal</strain>
    </source>
</reference>
<sequence length="74" mass="7818">MCMYTIQSPFLAGLGIGITYPALPPHGKWYDPKIGSPHPKSTFETGNLSPDDTTKAGPSSLPLQYILAKAGTGL</sequence>